<feature type="transmembrane region" description="Helical" evidence="7">
    <location>
        <begin position="446"/>
        <end position="463"/>
    </location>
</feature>
<evidence type="ECO:0000256" key="2">
    <source>
        <dbReference type="ARBA" id="ARBA00022448"/>
    </source>
</evidence>
<feature type="transmembrane region" description="Helical" evidence="7">
    <location>
        <begin position="57"/>
        <end position="76"/>
    </location>
</feature>
<feature type="transmembrane region" description="Helical" evidence="7">
    <location>
        <begin position="554"/>
        <end position="573"/>
    </location>
</feature>
<name>A0A839F3G0_9GAMM</name>
<feature type="transmembrane region" description="Helical" evidence="7">
    <location>
        <begin position="423"/>
        <end position="440"/>
    </location>
</feature>
<keyword evidence="10" id="KW-1185">Reference proteome</keyword>
<evidence type="ECO:0000313" key="10">
    <source>
        <dbReference type="Proteomes" id="UP000550401"/>
    </source>
</evidence>
<dbReference type="InterPro" id="IPR004680">
    <property type="entry name" value="Cit_transptr-like_dom"/>
</dbReference>
<dbReference type="InterPro" id="IPR051679">
    <property type="entry name" value="DASS-Related_Transporters"/>
</dbReference>
<keyword evidence="4" id="KW-0677">Repeat</keyword>
<dbReference type="AlphaFoldDB" id="A0A839F3G0"/>
<reference evidence="9 10" key="1">
    <citation type="submission" date="2020-07" db="EMBL/GenBank/DDBJ databases">
        <title>Genomic Encyclopedia of Type Strains, Phase IV (KMG-V): Genome sequencing to study the core and pangenomes of soil and plant-associated prokaryotes.</title>
        <authorList>
            <person name="Whitman W."/>
        </authorList>
    </citation>
    <scope>NUCLEOTIDE SEQUENCE [LARGE SCALE GENOMIC DNA]</scope>
    <source>
        <strain evidence="9 10">RH2WT43</strain>
    </source>
</reference>
<dbReference type="InterPro" id="IPR006037">
    <property type="entry name" value="RCK_C"/>
</dbReference>
<dbReference type="InterPro" id="IPR036721">
    <property type="entry name" value="RCK_C_sf"/>
</dbReference>
<evidence type="ECO:0000256" key="6">
    <source>
        <dbReference type="ARBA" id="ARBA00023136"/>
    </source>
</evidence>
<accession>A0A839F3G0</accession>
<feature type="domain" description="RCK C-terminal" evidence="8">
    <location>
        <begin position="232"/>
        <end position="315"/>
    </location>
</feature>
<evidence type="ECO:0000256" key="5">
    <source>
        <dbReference type="ARBA" id="ARBA00022989"/>
    </source>
</evidence>
<keyword evidence="2" id="KW-0813">Transport</keyword>
<evidence type="ECO:0000256" key="7">
    <source>
        <dbReference type="SAM" id="Phobius"/>
    </source>
</evidence>
<feature type="domain" description="RCK C-terminal" evidence="8">
    <location>
        <begin position="322"/>
        <end position="407"/>
    </location>
</feature>
<dbReference type="EMBL" id="JACGXL010000004">
    <property type="protein sequence ID" value="MBA8888562.1"/>
    <property type="molecule type" value="Genomic_DNA"/>
</dbReference>
<dbReference type="RefSeq" id="WP_182531606.1">
    <property type="nucleotide sequence ID" value="NZ_JACGXL010000004.1"/>
</dbReference>
<comment type="subcellular location">
    <subcellularLocation>
        <location evidence="1">Membrane</location>
        <topology evidence="1">Multi-pass membrane protein</topology>
    </subcellularLocation>
</comment>
<evidence type="ECO:0000259" key="8">
    <source>
        <dbReference type="PROSITE" id="PS51202"/>
    </source>
</evidence>
<organism evidence="9 10">
    <name type="scientific">Dokdonella fugitiva</name>
    <dbReference type="NCBI Taxonomy" id="328517"/>
    <lineage>
        <taxon>Bacteria</taxon>
        <taxon>Pseudomonadati</taxon>
        <taxon>Pseudomonadota</taxon>
        <taxon>Gammaproteobacteria</taxon>
        <taxon>Lysobacterales</taxon>
        <taxon>Rhodanobacteraceae</taxon>
        <taxon>Dokdonella</taxon>
    </lineage>
</organism>
<protein>
    <submittedName>
        <fullName evidence="9">Di/tricarboxylate transporter</fullName>
    </submittedName>
</protein>
<keyword evidence="5 7" id="KW-1133">Transmembrane helix</keyword>
<feature type="transmembrane region" description="Helical" evidence="7">
    <location>
        <begin position="6"/>
        <end position="27"/>
    </location>
</feature>
<keyword evidence="6 7" id="KW-0472">Membrane</keyword>
<dbReference type="GO" id="GO:0005886">
    <property type="term" value="C:plasma membrane"/>
    <property type="evidence" value="ECO:0007669"/>
    <property type="project" value="TreeGrafter"/>
</dbReference>
<dbReference type="GO" id="GO:0006813">
    <property type="term" value="P:potassium ion transport"/>
    <property type="evidence" value="ECO:0007669"/>
    <property type="project" value="InterPro"/>
</dbReference>
<feature type="transmembrane region" description="Helical" evidence="7">
    <location>
        <begin position="517"/>
        <end position="542"/>
    </location>
</feature>
<evidence type="ECO:0000256" key="1">
    <source>
        <dbReference type="ARBA" id="ARBA00004141"/>
    </source>
</evidence>
<dbReference type="SUPFAM" id="SSF116726">
    <property type="entry name" value="TrkA C-terminal domain-like"/>
    <property type="match status" value="2"/>
</dbReference>
<feature type="transmembrane region" description="Helical" evidence="7">
    <location>
        <begin position="143"/>
        <end position="167"/>
    </location>
</feature>
<gene>
    <name evidence="9" type="ORF">FHW12_002795</name>
</gene>
<dbReference type="PANTHER" id="PTHR43652">
    <property type="entry name" value="BASIC AMINO ACID ANTIPORTER YFCC-RELATED"/>
    <property type="match status" value="1"/>
</dbReference>
<dbReference type="Gene3D" id="3.30.70.1450">
    <property type="entry name" value="Regulator of K+ conductance, C-terminal domain"/>
    <property type="match status" value="2"/>
</dbReference>
<dbReference type="PROSITE" id="PS51202">
    <property type="entry name" value="RCK_C"/>
    <property type="match status" value="2"/>
</dbReference>
<proteinExistence type="predicted"/>
<feature type="transmembrane region" description="Helical" evidence="7">
    <location>
        <begin position="34"/>
        <end position="51"/>
    </location>
</feature>
<comment type="caution">
    <text evidence="9">The sequence shown here is derived from an EMBL/GenBank/DDBJ whole genome shotgun (WGS) entry which is preliminary data.</text>
</comment>
<feature type="transmembrane region" description="Helical" evidence="7">
    <location>
        <begin position="475"/>
        <end position="497"/>
    </location>
</feature>
<evidence type="ECO:0000313" key="9">
    <source>
        <dbReference type="EMBL" id="MBA8888562.1"/>
    </source>
</evidence>
<dbReference type="Proteomes" id="UP000550401">
    <property type="component" value="Unassembled WGS sequence"/>
</dbReference>
<evidence type="ECO:0000256" key="3">
    <source>
        <dbReference type="ARBA" id="ARBA00022692"/>
    </source>
</evidence>
<sequence>MDAGLTLTTNMALVFALLAFTVLMLVLEWIRADLVALLVIVVIGITRLLPVDQLFDGFAGNAVISLIAVMIMGAGLDRTGVLNKAASFILRLAGGVESRVSLLVNAMVGAMSSVIQSQALSALFLPVVSRVSARTGLPLKRLLLPMACMILCGTNTTMISNSPLILLNDLIVSANRNLPPGAQTIQTFTLFAIAPVGVPLLLGGLAYFALFTRRLLPGDEERQKVTPGRTETYFAETYGIDGEVFELTVTTDSPLVGMSVAEVEQLRGAPLILALKTGSEARLAPPADQMIWVGSVLGVLGKREAVNDFANVQLCHVQSRLRNFADLFNPARAGISEVVIPPNSTWIKKTVGELRLRKTYAISVLAVNRGEQVFREDVRQVALRPGDTLVLHSFWRDLAQTAESRDFVVVTDYPKEEHRPSKIWHAAMFFAIAMGLGLFTDLRLSVAMLVGAVGMLLTGVLDMDEAYGAINWKTIFTLACLIPLGAAMDSTGAAAWIAQEVLKYLGEWPQWGLQAVIAVLTLLVAQVVSNVGATVMMVPMAINVALASGGNPALYALVVAVSTSNAFILPSANPVITIVSGPGGYRSRDFLRVGVPLTVLMLVILLVSVNLWFGRT</sequence>
<dbReference type="Pfam" id="PF02080">
    <property type="entry name" value="TrkA_C"/>
    <property type="match status" value="2"/>
</dbReference>
<dbReference type="GO" id="GO:0008324">
    <property type="term" value="F:monoatomic cation transmembrane transporter activity"/>
    <property type="evidence" value="ECO:0007669"/>
    <property type="project" value="InterPro"/>
</dbReference>
<dbReference type="PANTHER" id="PTHR43652:SF2">
    <property type="entry name" value="BASIC AMINO ACID ANTIPORTER YFCC-RELATED"/>
    <property type="match status" value="1"/>
</dbReference>
<feature type="transmembrane region" description="Helical" evidence="7">
    <location>
        <begin position="187"/>
        <end position="210"/>
    </location>
</feature>
<dbReference type="Pfam" id="PF03600">
    <property type="entry name" value="CitMHS"/>
    <property type="match status" value="1"/>
</dbReference>
<evidence type="ECO:0000256" key="4">
    <source>
        <dbReference type="ARBA" id="ARBA00022737"/>
    </source>
</evidence>
<feature type="transmembrane region" description="Helical" evidence="7">
    <location>
        <begin position="593"/>
        <end position="613"/>
    </location>
</feature>
<keyword evidence="3 7" id="KW-0812">Transmembrane</keyword>